<feature type="compositionally biased region" description="Basic and acidic residues" evidence="1">
    <location>
        <begin position="102"/>
        <end position="111"/>
    </location>
</feature>
<dbReference type="Gene3D" id="3.30.1370.110">
    <property type="match status" value="1"/>
</dbReference>
<feature type="region of interest" description="Disordered" evidence="1">
    <location>
        <begin position="35"/>
        <end position="112"/>
    </location>
</feature>
<evidence type="ECO:0000256" key="1">
    <source>
        <dbReference type="SAM" id="MobiDB-lite"/>
    </source>
</evidence>
<name>A0ABY4W3I9_9PROT</name>
<dbReference type="PROSITE" id="PS50828">
    <property type="entry name" value="SMR"/>
    <property type="match status" value="1"/>
</dbReference>
<proteinExistence type="predicted"/>
<organism evidence="3 4">
    <name type="scientific">Sneathiella marina</name>
    <dbReference type="NCBI Taxonomy" id="2950108"/>
    <lineage>
        <taxon>Bacteria</taxon>
        <taxon>Pseudomonadati</taxon>
        <taxon>Pseudomonadota</taxon>
        <taxon>Alphaproteobacteria</taxon>
        <taxon>Sneathiellales</taxon>
        <taxon>Sneathiellaceae</taxon>
        <taxon>Sneathiella</taxon>
    </lineage>
</organism>
<dbReference type="PANTHER" id="PTHR35562:SF2">
    <property type="entry name" value="DNA ENDONUCLEASE SMRA-RELATED"/>
    <property type="match status" value="1"/>
</dbReference>
<dbReference type="SMART" id="SM00463">
    <property type="entry name" value="SMR"/>
    <property type="match status" value="1"/>
</dbReference>
<dbReference type="EMBL" id="CP098747">
    <property type="protein sequence ID" value="USG61381.1"/>
    <property type="molecule type" value="Genomic_DNA"/>
</dbReference>
<dbReference type="Proteomes" id="UP001056291">
    <property type="component" value="Chromosome"/>
</dbReference>
<keyword evidence="4" id="KW-1185">Reference proteome</keyword>
<feature type="domain" description="Smr" evidence="2">
    <location>
        <begin position="121"/>
        <end position="215"/>
    </location>
</feature>
<dbReference type="InterPro" id="IPR002625">
    <property type="entry name" value="Smr_dom"/>
</dbReference>
<sequence length="219" mass="24286">MSKKPDRPKGLSKTDRDLWDYVTRNIDRQASNRFIGFDVRPAGTGAGTNRVSPAPPPVSGRKPPINPEKLAKAMASRPVDPASERRDNTPRNPSQRENVPGLDRRNSERLRKGQMAIDGKVDLHGMTQAEAHTRLRTFISAAQMQGKRCVLVVTGKGSRGQKTEDAAFMGSDRRGILREAVPKWLAAADMRRLVIDFRNAQPKHGGSGALYVLLRRDRS</sequence>
<dbReference type="InterPro" id="IPR036063">
    <property type="entry name" value="Smr_dom_sf"/>
</dbReference>
<dbReference type="SUPFAM" id="SSF160443">
    <property type="entry name" value="SMR domain-like"/>
    <property type="match status" value="1"/>
</dbReference>
<gene>
    <name evidence="3" type="ORF">NBZ79_00130</name>
</gene>
<evidence type="ECO:0000259" key="2">
    <source>
        <dbReference type="PROSITE" id="PS50828"/>
    </source>
</evidence>
<accession>A0ABY4W3I9</accession>
<dbReference type="PANTHER" id="PTHR35562">
    <property type="entry name" value="DNA ENDONUCLEASE SMRA-RELATED"/>
    <property type="match status" value="1"/>
</dbReference>
<evidence type="ECO:0000313" key="4">
    <source>
        <dbReference type="Proteomes" id="UP001056291"/>
    </source>
</evidence>
<dbReference type="RefSeq" id="WP_251934382.1">
    <property type="nucleotide sequence ID" value="NZ_CP098747.1"/>
</dbReference>
<protein>
    <submittedName>
        <fullName evidence="3">Smr/MutS family protein</fullName>
    </submittedName>
</protein>
<dbReference type="Pfam" id="PF01713">
    <property type="entry name" value="Smr"/>
    <property type="match status" value="1"/>
</dbReference>
<evidence type="ECO:0000313" key="3">
    <source>
        <dbReference type="EMBL" id="USG61381.1"/>
    </source>
</evidence>
<reference evidence="3" key="1">
    <citation type="submission" date="2022-06" db="EMBL/GenBank/DDBJ databases">
        <title>Sneathiella actinostolidae sp. nov., isolated from a sea anemonein the Western Pacific Ocean.</title>
        <authorList>
            <person name="Wei M.J."/>
        </authorList>
    </citation>
    <scope>NUCLEOTIDE SEQUENCE</scope>
    <source>
        <strain evidence="3">PHK-P5</strain>
    </source>
</reference>